<reference evidence="1 2" key="1">
    <citation type="submission" date="2019-02" db="EMBL/GenBank/DDBJ databases">
        <title>Deep-cultivation of Planctomycetes and their phenomic and genomic characterization uncovers novel biology.</title>
        <authorList>
            <person name="Wiegand S."/>
            <person name="Jogler M."/>
            <person name="Boedeker C."/>
            <person name="Pinto D."/>
            <person name="Vollmers J."/>
            <person name="Rivas-Marin E."/>
            <person name="Kohn T."/>
            <person name="Peeters S.H."/>
            <person name="Heuer A."/>
            <person name="Rast P."/>
            <person name="Oberbeckmann S."/>
            <person name="Bunk B."/>
            <person name="Jeske O."/>
            <person name="Meyerdierks A."/>
            <person name="Storesund J.E."/>
            <person name="Kallscheuer N."/>
            <person name="Luecker S."/>
            <person name="Lage O.M."/>
            <person name="Pohl T."/>
            <person name="Merkel B.J."/>
            <person name="Hornburger P."/>
            <person name="Mueller R.-W."/>
            <person name="Bruemmer F."/>
            <person name="Labrenz M."/>
            <person name="Spormann A.M."/>
            <person name="Op den Camp H."/>
            <person name="Overmann J."/>
            <person name="Amann R."/>
            <person name="Jetten M.S.M."/>
            <person name="Mascher T."/>
            <person name="Medema M.H."/>
            <person name="Devos D.P."/>
            <person name="Kaster A.-K."/>
            <person name="Ovreas L."/>
            <person name="Rohde M."/>
            <person name="Galperin M.Y."/>
            <person name="Jogler C."/>
        </authorList>
    </citation>
    <scope>NUCLEOTIDE SEQUENCE [LARGE SCALE GENOMIC DNA]</scope>
    <source>
        <strain evidence="1 2">Pla110</strain>
    </source>
</reference>
<dbReference type="EMBL" id="CP036281">
    <property type="protein sequence ID" value="QDU79176.1"/>
    <property type="molecule type" value="Genomic_DNA"/>
</dbReference>
<dbReference type="Proteomes" id="UP000317178">
    <property type="component" value="Chromosome"/>
</dbReference>
<dbReference type="OrthoDB" id="255759at2"/>
<dbReference type="KEGG" id="plon:Pla110_08810"/>
<proteinExistence type="predicted"/>
<evidence type="ECO:0000313" key="2">
    <source>
        <dbReference type="Proteomes" id="UP000317178"/>
    </source>
</evidence>
<evidence type="ECO:0000313" key="1">
    <source>
        <dbReference type="EMBL" id="QDU79176.1"/>
    </source>
</evidence>
<organism evidence="1 2">
    <name type="scientific">Polystyrenella longa</name>
    <dbReference type="NCBI Taxonomy" id="2528007"/>
    <lineage>
        <taxon>Bacteria</taxon>
        <taxon>Pseudomonadati</taxon>
        <taxon>Planctomycetota</taxon>
        <taxon>Planctomycetia</taxon>
        <taxon>Planctomycetales</taxon>
        <taxon>Planctomycetaceae</taxon>
        <taxon>Polystyrenella</taxon>
    </lineage>
</organism>
<gene>
    <name evidence="1" type="ORF">Pla110_08810</name>
</gene>
<accession>A0A518CIW8</accession>
<keyword evidence="2" id="KW-1185">Reference proteome</keyword>
<protein>
    <submittedName>
        <fullName evidence="1">Uncharacterized protein</fullName>
    </submittedName>
</protein>
<name>A0A518CIW8_9PLAN</name>
<sequence length="382" mass="43555">MSLFAELKDCHQSHTPEELVQLLITRLEEQQEYNKLFDALMVQVRLKRGLPLSNPTTFEAVPSDQQTEFEEEYVNSARRVGELFLKQGSIPQGWVYLRTIGEQDKVKQALEELELEGLDQDYGDEVINVALYENAHPVRGLEVMLKIRGTCNTITACDQAMAQMSAEERVVAARLLVNHLYTELQGSLLYAIERKEEKSPELVSIRELMIDRDWLFADGNYHIDVSHLHSVVRFARFVEAGDDELDKARELTEYGTRLAEPFQYPSEAPFEEYYPAHRAFFDVLSGDGRDAGIAYFEKKVEEAADERDAAMSAYVLVDLLCRIKDYSRAIPLAEKHLKEIEDPNGFSFSRLCHLAQDYETLRTTSEANNDPVGFTLGLLGSK</sequence>
<dbReference type="AlphaFoldDB" id="A0A518CIW8"/>
<dbReference type="RefSeq" id="WP_144993576.1">
    <property type="nucleotide sequence ID" value="NZ_CP036281.1"/>
</dbReference>